<sequence length="931" mass="110202">MDLISDQNFLFKGYLYRLTSLKFWKKHYFTVCPGIMYCFKNEKKFKQKKKYTEIIFLTGYRCASHTKKRRKKKQKFYFKLSHRVLPSYLFYSSEEVVCKKWIENLNLSIPKRNSSFGKIQPKTQNKHDPQPTVLTTTTHQKKLKDRFHKSKSLSKTKPNQNTRRKTNHNTEKSWHTKNQKRHWTINTNTNNNQNSNTNQNQESKVLFGKVNNDNKISQSIRICEQKLRHSDTIFNPKTNNKKIFFWGTVEFKEEHIYNQNHKNYFCLVFVDGITFIPIFESTKTNNGDFFNIKLKECTNFKLSESESKNQNQKEKKKMQLTITKDDQTQIKLFSQNYYQLIFLHTVLQLLSKELELKNTFFHTQSGNLHNVQLLYHPIAVNFFCLLLHLKNNANDQNNKNININNNNENIKNGKEKNFILSSLINSEFNGIDLFFKLLKQNELILTSLDSLTFDTTSLHFLFSFFVTLCWLLPDPIFCIKREDFHLIFDPGKSDKDNISRLRNLFDKLSFNIHKNIGLIFIICNLIDSNLENDFISQILPIFIINIIHLFPIYQENYFEIFNEIKQQIFLISFIIDNAHIIFPFQSQILNSILFTNDNNQNNFNKNILSGQSTKDKEKTKNIEKKNKPLKSNTVSENKIRKKVNSVDFIFEGGKNGENEIKKYKKNGIIIKIEKEKEKEKEKKRKIENENGLDMDEENKNTLSIRNSIDSHTSSKNETGQFFLNLRTSKELDDLILNDKDNDDDNDNDNYEDNLNNKNNKNMDAETYLEKYYFNSNSILPMLPPKLNHLQEMQMNKKEEQKENSKIFSIIEEETQQFEKIFQLIFQIKFGKSPYDERQKLQLLLEDLCFELSSVSLDLAVETNEFYNFLDISKTLIDIQNEDSAMIDERVPLTTEDEFKNDLGKNRIKADKKMLKIVSKFSKRPQKNTIIN</sequence>
<dbReference type="Pfam" id="PF00169">
    <property type="entry name" value="PH"/>
    <property type="match status" value="1"/>
</dbReference>
<dbReference type="InterPro" id="IPR011993">
    <property type="entry name" value="PH-like_dom_sf"/>
</dbReference>
<dbReference type="Gene3D" id="2.30.29.30">
    <property type="entry name" value="Pleckstrin-homology domain (PH domain)/Phosphotyrosine-binding domain (PTB)"/>
    <property type="match status" value="1"/>
</dbReference>
<organism evidence="4 5">
    <name type="scientific">Anaeramoeba flamelloides</name>
    <dbReference type="NCBI Taxonomy" id="1746091"/>
    <lineage>
        <taxon>Eukaryota</taxon>
        <taxon>Metamonada</taxon>
        <taxon>Anaeramoebidae</taxon>
        <taxon>Anaeramoeba</taxon>
    </lineage>
</organism>
<dbReference type="PROSITE" id="PS50003">
    <property type="entry name" value="PH_DOMAIN"/>
    <property type="match status" value="1"/>
</dbReference>
<dbReference type="AlphaFoldDB" id="A0AAV7YYW2"/>
<dbReference type="PANTHER" id="PTHR15073:SF1">
    <property type="entry name" value="RETICULOCYTE-BINDING PROTEIN HOMOLOG 2A"/>
    <property type="match status" value="1"/>
</dbReference>
<keyword evidence="1" id="KW-0175">Coiled coil</keyword>
<evidence type="ECO:0000259" key="3">
    <source>
        <dbReference type="PROSITE" id="PS50003"/>
    </source>
</evidence>
<evidence type="ECO:0000256" key="2">
    <source>
        <dbReference type="SAM" id="MobiDB-lite"/>
    </source>
</evidence>
<feature type="compositionally biased region" description="Acidic residues" evidence="2">
    <location>
        <begin position="740"/>
        <end position="751"/>
    </location>
</feature>
<feature type="compositionally biased region" description="Polar residues" evidence="2">
    <location>
        <begin position="113"/>
        <end position="123"/>
    </location>
</feature>
<dbReference type="EMBL" id="JANTQA010000045">
    <property type="protein sequence ID" value="KAJ3433879.1"/>
    <property type="molecule type" value="Genomic_DNA"/>
</dbReference>
<feature type="region of interest" description="Disordered" evidence="2">
    <location>
        <begin position="113"/>
        <end position="199"/>
    </location>
</feature>
<comment type="caution">
    <text evidence="4">The sequence shown here is derived from an EMBL/GenBank/DDBJ whole genome shotgun (WGS) entry which is preliminary data.</text>
</comment>
<feature type="compositionally biased region" description="Basic and acidic residues" evidence="2">
    <location>
        <begin position="676"/>
        <end position="688"/>
    </location>
</feature>
<evidence type="ECO:0000313" key="4">
    <source>
        <dbReference type="EMBL" id="KAJ3433879.1"/>
    </source>
</evidence>
<feature type="compositionally biased region" description="Low complexity" evidence="2">
    <location>
        <begin position="186"/>
        <end position="199"/>
    </location>
</feature>
<dbReference type="InterPro" id="IPR051483">
    <property type="entry name" value="MAP7_domain-containing"/>
</dbReference>
<evidence type="ECO:0000313" key="5">
    <source>
        <dbReference type="Proteomes" id="UP001146793"/>
    </source>
</evidence>
<proteinExistence type="predicted"/>
<feature type="region of interest" description="Disordered" evidence="2">
    <location>
        <begin position="676"/>
        <end position="698"/>
    </location>
</feature>
<dbReference type="SUPFAM" id="SSF50729">
    <property type="entry name" value="PH domain-like"/>
    <property type="match status" value="1"/>
</dbReference>
<feature type="compositionally biased region" description="Basic residues" evidence="2">
    <location>
        <begin position="139"/>
        <end position="154"/>
    </location>
</feature>
<feature type="region of interest" description="Disordered" evidence="2">
    <location>
        <begin position="736"/>
        <end position="759"/>
    </location>
</feature>
<reference evidence="4" key="1">
    <citation type="submission" date="2022-08" db="EMBL/GenBank/DDBJ databases">
        <title>Novel sulphate-reducing endosymbionts in the free-living metamonad Anaeramoeba.</title>
        <authorList>
            <person name="Jerlstrom-Hultqvist J."/>
            <person name="Cepicka I."/>
            <person name="Gallot-Lavallee L."/>
            <person name="Salas-Leiva D."/>
            <person name="Curtis B.A."/>
            <person name="Zahonova K."/>
            <person name="Pipaliya S."/>
            <person name="Dacks J."/>
            <person name="Roger A.J."/>
        </authorList>
    </citation>
    <scope>NUCLEOTIDE SEQUENCE</scope>
    <source>
        <strain evidence="4">Busselton2</strain>
    </source>
</reference>
<protein>
    <submittedName>
        <fullName evidence="4">Nnp-1 protein putative nuclear protein 1 nop52</fullName>
    </submittedName>
</protein>
<dbReference type="InterPro" id="IPR001849">
    <property type="entry name" value="PH_domain"/>
</dbReference>
<accession>A0AAV7YYW2</accession>
<dbReference type="SMART" id="SM00233">
    <property type="entry name" value="PH"/>
    <property type="match status" value="1"/>
</dbReference>
<dbReference type="Proteomes" id="UP001146793">
    <property type="component" value="Unassembled WGS sequence"/>
</dbReference>
<dbReference type="PANTHER" id="PTHR15073">
    <property type="entry name" value="MICROTUBULE-ASSOCIATED PROTEIN"/>
    <property type="match status" value="1"/>
</dbReference>
<name>A0AAV7YYW2_9EUKA</name>
<feature type="domain" description="PH" evidence="3">
    <location>
        <begin position="8"/>
        <end position="110"/>
    </location>
</feature>
<evidence type="ECO:0000256" key="1">
    <source>
        <dbReference type="ARBA" id="ARBA00023054"/>
    </source>
</evidence>
<gene>
    <name evidence="4" type="ORF">M0812_19934</name>
</gene>